<comment type="similarity">
    <text evidence="2">Belongs to the glycosyltransferase 34 family.</text>
</comment>
<gene>
    <name evidence="5" type="ORF">KFL_000210300</name>
</gene>
<dbReference type="InterPro" id="IPR029044">
    <property type="entry name" value="Nucleotide-diphossugar_trans"/>
</dbReference>
<sequence length="351" mass="40251">MRSLTLFFVLAVIFFGGRLLLLAWSRDCRGDEFARKWGPDGVRNSGQPLREGNGHFGDSVLSVENEEERPNLLLVTAVDTAHCETYRGSEFTLKALQNKIDYARLHNYSLWNSVEMLDSKFDNWWVKIILLKKLMLANPSMEWFLWIDTDVLITDMSMRIPLEKYEGYDFVLHGDRIRVFEEPHWLGLNTGVFLLRNTEWSLEFLDALLATGEAGEVRDSFGRLLNEKLKGRKEAAQDFPADDQSSTVYLLSTFPEKWATKTYIDEEFIFNTWFIDVLKRLDQIGGGSSGEKLPFTCHFNGCKFCHGHGDAGREAACVDNFDRVYHYANDQVLKSLGLKHKVLGSPEIVEI</sequence>
<dbReference type="Proteomes" id="UP000054558">
    <property type="component" value="Unassembled WGS sequence"/>
</dbReference>
<dbReference type="AlphaFoldDB" id="A0A1Y1HK51"/>
<keyword evidence="6" id="KW-1185">Reference proteome</keyword>
<evidence type="ECO:0000313" key="6">
    <source>
        <dbReference type="Proteomes" id="UP000054558"/>
    </source>
</evidence>
<evidence type="ECO:0000256" key="4">
    <source>
        <dbReference type="ARBA" id="ARBA00022679"/>
    </source>
</evidence>
<name>A0A1Y1HK51_KLENI</name>
<dbReference type="STRING" id="105231.A0A1Y1HK51"/>
<evidence type="ECO:0000256" key="1">
    <source>
        <dbReference type="ARBA" id="ARBA00004323"/>
    </source>
</evidence>
<organism evidence="5 6">
    <name type="scientific">Klebsormidium nitens</name>
    <name type="common">Green alga</name>
    <name type="synonym">Ulothrix nitens</name>
    <dbReference type="NCBI Taxonomy" id="105231"/>
    <lineage>
        <taxon>Eukaryota</taxon>
        <taxon>Viridiplantae</taxon>
        <taxon>Streptophyta</taxon>
        <taxon>Klebsormidiophyceae</taxon>
        <taxon>Klebsormidiales</taxon>
        <taxon>Klebsormidiaceae</taxon>
        <taxon>Klebsormidium</taxon>
    </lineage>
</organism>
<evidence type="ECO:0000313" key="5">
    <source>
        <dbReference type="EMBL" id="GAQ78944.1"/>
    </source>
</evidence>
<dbReference type="GO" id="GO:0016757">
    <property type="term" value="F:glycosyltransferase activity"/>
    <property type="evidence" value="ECO:0007669"/>
    <property type="project" value="UniProtKB-KW"/>
</dbReference>
<keyword evidence="3" id="KW-0328">Glycosyltransferase</keyword>
<dbReference type="GO" id="GO:0000139">
    <property type="term" value="C:Golgi membrane"/>
    <property type="evidence" value="ECO:0007669"/>
    <property type="project" value="UniProtKB-SubCell"/>
</dbReference>
<dbReference type="PANTHER" id="PTHR31311">
    <property type="entry name" value="XYLOGLUCAN 6-XYLOSYLTRANSFERASE 5-RELATED-RELATED"/>
    <property type="match status" value="1"/>
</dbReference>
<dbReference type="EMBL" id="DF236970">
    <property type="protein sequence ID" value="GAQ78944.1"/>
    <property type="molecule type" value="Genomic_DNA"/>
</dbReference>
<comment type="subcellular location">
    <subcellularLocation>
        <location evidence="1">Golgi apparatus membrane</location>
        <topology evidence="1">Single-pass type II membrane protein</topology>
    </subcellularLocation>
</comment>
<dbReference type="PANTHER" id="PTHR31311:SF44">
    <property type="entry name" value="GLYCOSYLTRANSFERASE 2-RELATED"/>
    <property type="match status" value="1"/>
</dbReference>
<dbReference type="OrthoDB" id="205108at2759"/>
<reference evidence="5 6" key="1">
    <citation type="journal article" date="2014" name="Nat. Commun.">
        <title>Klebsormidium flaccidum genome reveals primary factors for plant terrestrial adaptation.</title>
        <authorList>
            <person name="Hori K."/>
            <person name="Maruyama F."/>
            <person name="Fujisawa T."/>
            <person name="Togashi T."/>
            <person name="Yamamoto N."/>
            <person name="Seo M."/>
            <person name="Sato S."/>
            <person name="Yamada T."/>
            <person name="Mori H."/>
            <person name="Tajima N."/>
            <person name="Moriyama T."/>
            <person name="Ikeuchi M."/>
            <person name="Watanabe M."/>
            <person name="Wada H."/>
            <person name="Kobayashi K."/>
            <person name="Saito M."/>
            <person name="Masuda T."/>
            <person name="Sasaki-Sekimoto Y."/>
            <person name="Mashiguchi K."/>
            <person name="Awai K."/>
            <person name="Shimojima M."/>
            <person name="Masuda S."/>
            <person name="Iwai M."/>
            <person name="Nobusawa T."/>
            <person name="Narise T."/>
            <person name="Kondo S."/>
            <person name="Saito H."/>
            <person name="Sato R."/>
            <person name="Murakawa M."/>
            <person name="Ihara Y."/>
            <person name="Oshima-Yamada Y."/>
            <person name="Ohtaka K."/>
            <person name="Satoh M."/>
            <person name="Sonobe K."/>
            <person name="Ishii M."/>
            <person name="Ohtani R."/>
            <person name="Kanamori-Sato M."/>
            <person name="Honoki R."/>
            <person name="Miyazaki D."/>
            <person name="Mochizuki H."/>
            <person name="Umetsu J."/>
            <person name="Higashi K."/>
            <person name="Shibata D."/>
            <person name="Kamiya Y."/>
            <person name="Sato N."/>
            <person name="Nakamura Y."/>
            <person name="Tabata S."/>
            <person name="Ida S."/>
            <person name="Kurokawa K."/>
            <person name="Ohta H."/>
        </authorList>
    </citation>
    <scope>NUCLEOTIDE SEQUENCE [LARGE SCALE GENOMIC DNA]</scope>
    <source>
        <strain evidence="5 6">NIES-2285</strain>
    </source>
</reference>
<dbReference type="Gene3D" id="3.90.550.10">
    <property type="entry name" value="Spore Coat Polysaccharide Biosynthesis Protein SpsA, Chain A"/>
    <property type="match status" value="1"/>
</dbReference>
<protein>
    <submittedName>
        <fullName evidence="5">Uncharacterized protein</fullName>
    </submittedName>
</protein>
<keyword evidence="4" id="KW-0808">Transferase</keyword>
<evidence type="ECO:0000256" key="2">
    <source>
        <dbReference type="ARBA" id="ARBA00005664"/>
    </source>
</evidence>
<evidence type="ECO:0000256" key="3">
    <source>
        <dbReference type="ARBA" id="ARBA00022676"/>
    </source>
</evidence>
<dbReference type="InterPro" id="IPR008630">
    <property type="entry name" value="Glyco_trans_34"/>
</dbReference>
<dbReference type="Pfam" id="PF05637">
    <property type="entry name" value="Glyco_transf_34"/>
    <property type="match status" value="1"/>
</dbReference>
<proteinExistence type="inferred from homology"/>
<dbReference type="OMA" id="KYEDHNL"/>
<accession>A0A1Y1HK51</accession>